<accession>A0A6A5JZG2</accession>
<evidence type="ECO:0000313" key="2">
    <source>
        <dbReference type="Proteomes" id="UP000800040"/>
    </source>
</evidence>
<dbReference type="OrthoDB" id="3790742at2759"/>
<keyword evidence="2" id="KW-1185">Reference proteome</keyword>
<dbReference type="AlphaFoldDB" id="A0A6A5JZG2"/>
<evidence type="ECO:0000313" key="1">
    <source>
        <dbReference type="EMBL" id="KAF1829100.1"/>
    </source>
</evidence>
<sequence>MTSIHGYDLLLGFGLESEGVLAVKSAKFDELTALGYKEVYHHMSKAQRVDGHRTNATVVRKYLEREMTKAGLPAQIRGRSLNEKDYTVMWLAALQTLFTFITRAFDILDKDISATHVHVAPVGRRWSLTEIQSITKCLLAWTPHFRRVLPLEHGEFAAWQTSQLYDKTIDPSSMHDLVLHMVEDEQELEGPCNSSRYVAWNFLPLENDDPRSTIEFRRPCQSLCYNHAAHWVALTLGLFSIVLDDDDGYRSNSPPTTVLQRQRNQHPDVIPWSGADIENEIETGVEEKVMETQDVWMNMEDMCIPDNDVQIRALFDQLNQHLGNVFDDGVSTPGCASFLLKQCTAVETRAAECWTSVSDKFSLRRVRRFGAQRTSL</sequence>
<proteinExistence type="predicted"/>
<name>A0A6A5JZG2_9PLEO</name>
<reference evidence="1" key="1">
    <citation type="submission" date="2020-01" db="EMBL/GenBank/DDBJ databases">
        <authorList>
            <consortium name="DOE Joint Genome Institute"/>
            <person name="Haridas S."/>
            <person name="Albert R."/>
            <person name="Binder M."/>
            <person name="Bloem J."/>
            <person name="Labutti K."/>
            <person name="Salamov A."/>
            <person name="Andreopoulos B."/>
            <person name="Baker S.E."/>
            <person name="Barry K."/>
            <person name="Bills G."/>
            <person name="Bluhm B.H."/>
            <person name="Cannon C."/>
            <person name="Castanera R."/>
            <person name="Culley D.E."/>
            <person name="Daum C."/>
            <person name="Ezra D."/>
            <person name="Gonzalez J.B."/>
            <person name="Henrissat B."/>
            <person name="Kuo A."/>
            <person name="Liang C."/>
            <person name="Lipzen A."/>
            <person name="Lutzoni F."/>
            <person name="Magnuson J."/>
            <person name="Mondo S."/>
            <person name="Nolan M."/>
            <person name="Ohm R."/>
            <person name="Pangilinan J."/>
            <person name="Park H.-J."/>
            <person name="Ramirez L."/>
            <person name="Alfaro M."/>
            <person name="Sun H."/>
            <person name="Tritt A."/>
            <person name="Yoshinaga Y."/>
            <person name="Zwiers L.-H."/>
            <person name="Turgeon B.G."/>
            <person name="Goodwin S.B."/>
            <person name="Spatafora J.W."/>
            <person name="Crous P.W."/>
            <person name="Grigoriev I.V."/>
        </authorList>
    </citation>
    <scope>NUCLEOTIDE SEQUENCE</scope>
    <source>
        <strain evidence="1">P77</strain>
    </source>
</reference>
<organism evidence="1 2">
    <name type="scientific">Decorospora gaudefroyi</name>
    <dbReference type="NCBI Taxonomy" id="184978"/>
    <lineage>
        <taxon>Eukaryota</taxon>
        <taxon>Fungi</taxon>
        <taxon>Dikarya</taxon>
        <taxon>Ascomycota</taxon>
        <taxon>Pezizomycotina</taxon>
        <taxon>Dothideomycetes</taxon>
        <taxon>Pleosporomycetidae</taxon>
        <taxon>Pleosporales</taxon>
        <taxon>Pleosporineae</taxon>
        <taxon>Pleosporaceae</taxon>
        <taxon>Decorospora</taxon>
    </lineage>
</organism>
<gene>
    <name evidence="1" type="ORF">BDW02DRAFT_612999</name>
</gene>
<protein>
    <submittedName>
        <fullName evidence="1">Uncharacterized protein</fullName>
    </submittedName>
</protein>
<dbReference type="EMBL" id="ML975467">
    <property type="protein sequence ID" value="KAF1829100.1"/>
    <property type="molecule type" value="Genomic_DNA"/>
</dbReference>
<dbReference type="Proteomes" id="UP000800040">
    <property type="component" value="Unassembled WGS sequence"/>
</dbReference>